<accession>A0A2U1P4J0</accession>
<dbReference type="Proteomes" id="UP000245207">
    <property type="component" value="Unassembled WGS sequence"/>
</dbReference>
<dbReference type="EMBL" id="PKPP01001690">
    <property type="protein sequence ID" value="PWA80668.1"/>
    <property type="molecule type" value="Genomic_DNA"/>
</dbReference>
<dbReference type="PANTHER" id="PTHR36617:SF16">
    <property type="entry name" value="OS04G0516500 PROTEIN"/>
    <property type="match status" value="1"/>
</dbReference>
<protein>
    <submittedName>
        <fullName evidence="1">RNA-directed DNA polymerase, eukaryota, Reverse transcriptase zinc-binding domain protein</fullName>
    </submittedName>
</protein>
<gene>
    <name evidence="1" type="ORF">CTI12_AA197180</name>
</gene>
<dbReference type="GO" id="GO:0003964">
    <property type="term" value="F:RNA-directed DNA polymerase activity"/>
    <property type="evidence" value="ECO:0007669"/>
    <property type="project" value="UniProtKB-KW"/>
</dbReference>
<evidence type="ECO:0000313" key="1">
    <source>
        <dbReference type="EMBL" id="PWA80668.1"/>
    </source>
</evidence>
<dbReference type="AlphaFoldDB" id="A0A2U1P4J0"/>
<evidence type="ECO:0000313" key="2">
    <source>
        <dbReference type="Proteomes" id="UP000245207"/>
    </source>
</evidence>
<keyword evidence="1" id="KW-0695">RNA-directed DNA polymerase</keyword>
<name>A0A2U1P4J0_ARTAN</name>
<keyword evidence="2" id="KW-1185">Reference proteome</keyword>
<sequence length="445" mass="51149">MIVLYSYCYMTDKWGSKISKLGRFFVSESLYETFPNITGLILEKGVPDHRPIFIQEHMTDFEPTPFRFFHSWLELEGFHSMVVETWINDGIVEANGLILFKKKLQNLKCAIRVWIAAYRSDSQNLKREHLLRLSSIDIKIDQGTANESDFSNHRDPIHILEELDKREAIDIAQKAMIKWAMEGDENSHFFHATLKKKHRQLSIKGIQKNGDWIVEPDRIKDKFMAHFQNRFQAPVGFPSTYVADMVNCLSPDQATNLELIKSFYGHHGGIFDVPTQRSSLSPWCGILSSINSLKLKGIDLLAFCTRKLGNGVNIRFWDDVWCGTLPLKLVFPRIYMLDTDRNCNVANRASIHDRNQVLRRIPRGGIEASQLADLKNRTGDVVLSEHKDAWKWSPDINKGFSVASSRILIDSHILEGSPIATRWNGCIPIKVNIFLWRFPSNNEGF</sequence>
<keyword evidence="1" id="KW-0548">Nucleotidyltransferase</keyword>
<proteinExistence type="predicted"/>
<dbReference type="OrthoDB" id="1425980at2759"/>
<reference evidence="1 2" key="1">
    <citation type="journal article" date="2018" name="Mol. Plant">
        <title>The genome of Artemisia annua provides insight into the evolution of Asteraceae family and artemisinin biosynthesis.</title>
        <authorList>
            <person name="Shen Q."/>
            <person name="Zhang L."/>
            <person name="Liao Z."/>
            <person name="Wang S."/>
            <person name="Yan T."/>
            <person name="Shi P."/>
            <person name="Liu M."/>
            <person name="Fu X."/>
            <person name="Pan Q."/>
            <person name="Wang Y."/>
            <person name="Lv Z."/>
            <person name="Lu X."/>
            <person name="Zhang F."/>
            <person name="Jiang W."/>
            <person name="Ma Y."/>
            <person name="Chen M."/>
            <person name="Hao X."/>
            <person name="Li L."/>
            <person name="Tang Y."/>
            <person name="Lv G."/>
            <person name="Zhou Y."/>
            <person name="Sun X."/>
            <person name="Brodelius P.E."/>
            <person name="Rose J.K.C."/>
            <person name="Tang K."/>
        </authorList>
    </citation>
    <scope>NUCLEOTIDE SEQUENCE [LARGE SCALE GENOMIC DNA]</scope>
    <source>
        <strain evidence="2">cv. Huhao1</strain>
        <tissue evidence="1">Leaf</tissue>
    </source>
</reference>
<dbReference type="PANTHER" id="PTHR36617">
    <property type="entry name" value="PROTEIN, PUTATIVE-RELATED"/>
    <property type="match status" value="1"/>
</dbReference>
<organism evidence="1 2">
    <name type="scientific">Artemisia annua</name>
    <name type="common">Sweet wormwood</name>
    <dbReference type="NCBI Taxonomy" id="35608"/>
    <lineage>
        <taxon>Eukaryota</taxon>
        <taxon>Viridiplantae</taxon>
        <taxon>Streptophyta</taxon>
        <taxon>Embryophyta</taxon>
        <taxon>Tracheophyta</taxon>
        <taxon>Spermatophyta</taxon>
        <taxon>Magnoliopsida</taxon>
        <taxon>eudicotyledons</taxon>
        <taxon>Gunneridae</taxon>
        <taxon>Pentapetalae</taxon>
        <taxon>asterids</taxon>
        <taxon>campanulids</taxon>
        <taxon>Asterales</taxon>
        <taxon>Asteraceae</taxon>
        <taxon>Asteroideae</taxon>
        <taxon>Anthemideae</taxon>
        <taxon>Artemisiinae</taxon>
        <taxon>Artemisia</taxon>
    </lineage>
</organism>
<keyword evidence="1" id="KW-0808">Transferase</keyword>
<comment type="caution">
    <text evidence="1">The sequence shown here is derived from an EMBL/GenBank/DDBJ whole genome shotgun (WGS) entry which is preliminary data.</text>
</comment>